<organism evidence="7">
    <name type="scientific">Neoizziella asiatica</name>
    <dbReference type="NCBI Taxonomy" id="1077397"/>
    <lineage>
        <taxon>Eukaryota</taxon>
        <taxon>Rhodophyta</taxon>
        <taxon>Florideophyceae</taxon>
        <taxon>Nemaliophycidae</taxon>
        <taxon>Nemaliales</taxon>
        <taxon>Liagoraceae</taxon>
        <taxon>Neoizziella</taxon>
    </lineage>
</organism>
<dbReference type="GO" id="GO:0016020">
    <property type="term" value="C:membrane"/>
    <property type="evidence" value="ECO:0007669"/>
    <property type="project" value="TreeGrafter"/>
</dbReference>
<protein>
    <recommendedName>
        <fullName evidence="4">Translation initiation factor IF-3, chloroplastic</fullName>
    </recommendedName>
</protein>
<feature type="domain" description="Translation initiation factor 3 N-terminal" evidence="6">
    <location>
        <begin position="18"/>
        <end position="87"/>
    </location>
</feature>
<dbReference type="HAMAP" id="MF_00080">
    <property type="entry name" value="IF_3"/>
    <property type="match status" value="1"/>
</dbReference>
<evidence type="ECO:0000259" key="6">
    <source>
        <dbReference type="Pfam" id="PF05198"/>
    </source>
</evidence>
<dbReference type="EMBL" id="LT622872">
    <property type="protein sequence ID" value="SCW23154.1"/>
    <property type="molecule type" value="Genomic_DNA"/>
</dbReference>
<geneLocation type="chloroplast" evidence="7"/>
<dbReference type="SUPFAM" id="SSF55200">
    <property type="entry name" value="Translation initiation factor IF3, C-terminal domain"/>
    <property type="match status" value="1"/>
</dbReference>
<dbReference type="InterPro" id="IPR036788">
    <property type="entry name" value="T_IF-3_C_sf"/>
</dbReference>
<evidence type="ECO:0000256" key="2">
    <source>
        <dbReference type="ARBA" id="ARBA00022540"/>
    </source>
</evidence>
<proteinExistence type="inferred from homology"/>
<name>A0A1G4NWZ9_9FLOR</name>
<keyword evidence="7" id="KW-0150">Chloroplast</keyword>
<dbReference type="InterPro" id="IPR036787">
    <property type="entry name" value="T_IF-3_N_sf"/>
</dbReference>
<accession>A0A1G4NWZ9</accession>
<dbReference type="PANTHER" id="PTHR10938:SF0">
    <property type="entry name" value="TRANSLATION INITIATION FACTOR IF-3, MITOCHONDRIAL"/>
    <property type="match status" value="1"/>
</dbReference>
<dbReference type="GO" id="GO:0009507">
    <property type="term" value="C:chloroplast"/>
    <property type="evidence" value="ECO:0007669"/>
    <property type="project" value="UniProtKB-SubCell"/>
</dbReference>
<dbReference type="NCBIfam" id="TIGR00168">
    <property type="entry name" value="infC"/>
    <property type="match status" value="1"/>
</dbReference>
<dbReference type="Gene3D" id="3.10.20.80">
    <property type="entry name" value="Translation initiation factor 3 (IF-3), N-terminal domain"/>
    <property type="match status" value="1"/>
</dbReference>
<dbReference type="Pfam" id="PF05198">
    <property type="entry name" value="IF3_N"/>
    <property type="match status" value="1"/>
</dbReference>
<dbReference type="FunFam" id="3.30.110.10:FF:000001">
    <property type="entry name" value="Translation initiation factor IF-3"/>
    <property type="match status" value="1"/>
</dbReference>
<dbReference type="GO" id="GO:0032790">
    <property type="term" value="P:ribosome disassembly"/>
    <property type="evidence" value="ECO:0007669"/>
    <property type="project" value="TreeGrafter"/>
</dbReference>
<dbReference type="GO" id="GO:0003743">
    <property type="term" value="F:translation initiation factor activity"/>
    <property type="evidence" value="ECO:0007669"/>
    <property type="project" value="UniProtKB-UniRule"/>
</dbReference>
<dbReference type="InterPro" id="IPR019814">
    <property type="entry name" value="Translation_initiation_fac_3_N"/>
</dbReference>
<dbReference type="RefSeq" id="YP_009314699.1">
    <property type="nucleotide sequence ID" value="NC_031663.1"/>
</dbReference>
<dbReference type="GO" id="GO:0043022">
    <property type="term" value="F:ribosome binding"/>
    <property type="evidence" value="ECO:0007669"/>
    <property type="project" value="TreeGrafter"/>
</dbReference>
<dbReference type="InterPro" id="IPR019815">
    <property type="entry name" value="Translation_initiation_fac_3_C"/>
</dbReference>
<keyword evidence="3 4" id="KW-0648">Protein biosynthesis</keyword>
<dbReference type="GeneID" id="29999836"/>
<dbReference type="AlphaFoldDB" id="A0A1G4NWZ9"/>
<dbReference type="GO" id="GO:0005829">
    <property type="term" value="C:cytosol"/>
    <property type="evidence" value="ECO:0007669"/>
    <property type="project" value="TreeGrafter"/>
</dbReference>
<dbReference type="PANTHER" id="PTHR10938">
    <property type="entry name" value="TRANSLATION INITIATION FACTOR IF-3"/>
    <property type="match status" value="1"/>
</dbReference>
<evidence type="ECO:0000256" key="1">
    <source>
        <dbReference type="ARBA" id="ARBA00005439"/>
    </source>
</evidence>
<evidence type="ECO:0000256" key="4">
    <source>
        <dbReference type="HAMAP-Rule" id="MF_00080"/>
    </source>
</evidence>
<evidence type="ECO:0000313" key="7">
    <source>
        <dbReference type="EMBL" id="SCW23154.1"/>
    </source>
</evidence>
<sequence length="180" mass="20895">MLEKNKNFKKKNQDLPIINERIPFSEIRLIDVEGNQIGILSLDEALKSAQSEGLDLVLISNKSNPPVCRIVDYGKYKFNQEKKAKEAKKKQHNSHLKEVKMRYKIETHDYKVRLNQALRFLQASDKVKATITFRGREIQHSNLAIELLHKMAKDLEDVSDIQQEPSRDGKNMVMILTPKR</sequence>
<comment type="similarity">
    <text evidence="1 4">Belongs to the IF-3 family.</text>
</comment>
<comment type="function">
    <text evidence="4">IF-3 binds to the 30S ribosomal subunit and shifts the equilibrium between 70S ribosomes and their 50S and 30S subunits in favor of the free subunits, thus enhancing the availability of 30S subunits on which protein synthesis initiation begins.</text>
</comment>
<keyword evidence="7" id="KW-0934">Plastid</keyword>
<dbReference type="SUPFAM" id="SSF54364">
    <property type="entry name" value="Translation initiation factor IF3, N-terminal domain"/>
    <property type="match status" value="1"/>
</dbReference>
<gene>
    <name evidence="4 7" type="primary">infC</name>
    <name evidence="7" type="ORF">J0154_84</name>
</gene>
<dbReference type="FunFam" id="3.10.20.80:FF:000001">
    <property type="entry name" value="Translation initiation factor IF-3"/>
    <property type="match status" value="1"/>
</dbReference>
<reference evidence="7" key="1">
    <citation type="submission" date="2016-10" db="EMBL/GenBank/DDBJ databases">
        <title>Chloroplast genomes as a tool to resolve red algal phylogenies: a case study in the Nemaliales.</title>
        <authorList>
            <person name="Costa J.F."/>
            <person name="Lin S.M."/>
            <person name="Macaya E.C."/>
            <person name="Fernandez-Garcia C."/>
            <person name="Verbruggen H."/>
        </authorList>
    </citation>
    <scope>NUCLEOTIDE SEQUENCE</scope>
    <source>
        <strain evidence="7">J.0154</strain>
    </source>
</reference>
<comment type="subunit">
    <text evidence="4">Monomer.</text>
</comment>
<dbReference type="InterPro" id="IPR001288">
    <property type="entry name" value="Translation_initiation_fac_3"/>
</dbReference>
<comment type="subcellular location">
    <subcellularLocation>
        <location evidence="4">Plastid</location>
        <location evidence="4">Chloroplast</location>
    </subcellularLocation>
</comment>
<feature type="domain" description="Translation initiation factor 3 C-terminal" evidence="5">
    <location>
        <begin position="95"/>
        <end position="179"/>
    </location>
</feature>
<dbReference type="Pfam" id="PF00707">
    <property type="entry name" value="IF3_C"/>
    <property type="match status" value="1"/>
</dbReference>
<reference evidence="7" key="2">
    <citation type="submission" date="2016-10" db="EMBL/GenBank/DDBJ databases">
        <authorList>
            <person name="de Groot N.N."/>
        </authorList>
    </citation>
    <scope>NUCLEOTIDE SEQUENCE</scope>
    <source>
        <strain evidence="7">J.0154</strain>
    </source>
</reference>
<evidence type="ECO:0000256" key="3">
    <source>
        <dbReference type="ARBA" id="ARBA00022917"/>
    </source>
</evidence>
<evidence type="ECO:0000259" key="5">
    <source>
        <dbReference type="Pfam" id="PF00707"/>
    </source>
</evidence>
<keyword evidence="2 4" id="KW-0396">Initiation factor</keyword>
<dbReference type="Gene3D" id="3.30.110.10">
    <property type="entry name" value="Translation initiation factor 3 (IF-3), C-terminal domain"/>
    <property type="match status" value="1"/>
</dbReference>